<proteinExistence type="predicted"/>
<organism evidence="2 3">
    <name type="scientific">Meloidogyne hapla</name>
    <name type="common">Root-knot nematode worm</name>
    <dbReference type="NCBI Taxonomy" id="6305"/>
    <lineage>
        <taxon>Eukaryota</taxon>
        <taxon>Metazoa</taxon>
        <taxon>Ecdysozoa</taxon>
        <taxon>Nematoda</taxon>
        <taxon>Chromadorea</taxon>
        <taxon>Rhabditida</taxon>
        <taxon>Tylenchina</taxon>
        <taxon>Tylenchomorpha</taxon>
        <taxon>Tylenchoidea</taxon>
        <taxon>Meloidogynidae</taxon>
        <taxon>Meloidogyninae</taxon>
        <taxon>Meloidogyne</taxon>
    </lineage>
</organism>
<evidence type="ECO:0000256" key="1">
    <source>
        <dbReference type="SAM" id="MobiDB-lite"/>
    </source>
</evidence>
<evidence type="ECO:0000313" key="2">
    <source>
        <dbReference type="Proteomes" id="UP000095281"/>
    </source>
</evidence>
<dbReference type="AlphaFoldDB" id="A0A1I8B190"/>
<protein>
    <submittedName>
        <fullName evidence="3">Uncharacterized protein</fullName>
    </submittedName>
</protein>
<dbReference type="WBParaSite" id="MhA1_Contig1214.frz3.gene7">
    <property type="protein sequence ID" value="MhA1_Contig1214.frz3.gene7"/>
    <property type="gene ID" value="MhA1_Contig1214.frz3.gene7"/>
</dbReference>
<evidence type="ECO:0000313" key="3">
    <source>
        <dbReference type="WBParaSite" id="MhA1_Contig1214.frz3.gene7"/>
    </source>
</evidence>
<accession>A0A1I8B190</accession>
<name>A0A1I8B190_MELHA</name>
<sequence>MAFILIIQADQEIEPSIDCNNPDNLLQNCVQHPKPKEEGSSTKLSNQTETPPTTLKNEP</sequence>
<feature type="region of interest" description="Disordered" evidence="1">
    <location>
        <begin position="28"/>
        <end position="59"/>
    </location>
</feature>
<dbReference type="Proteomes" id="UP000095281">
    <property type="component" value="Unplaced"/>
</dbReference>
<feature type="compositionally biased region" description="Polar residues" evidence="1">
    <location>
        <begin position="41"/>
        <end position="59"/>
    </location>
</feature>
<keyword evidence="2" id="KW-1185">Reference proteome</keyword>
<reference evidence="3" key="1">
    <citation type="submission" date="2016-11" db="UniProtKB">
        <authorList>
            <consortium name="WormBaseParasite"/>
        </authorList>
    </citation>
    <scope>IDENTIFICATION</scope>
</reference>